<protein>
    <submittedName>
        <fullName evidence="1">Uncharacterized protein</fullName>
    </submittedName>
</protein>
<accession>A0ACC2UNQ1</accession>
<sequence>MKNVVCLRGISQQNLDIFCEPVCEMLVQAVSGQAYGQLEWALSLIKFFLEGLNSTCVLEHLSKSDLPGILQRVYESVAYDKPVRLLIRDLAVHFGLLTLRDDLPDFHAMHVVSKIDVILDEVVYGRYDFQKGADAIYDIFSLSRDTEAYPLIEAAGALLIHIYLVEHESLILRMLFLNQNLVSSLEGMFFSPVLPLLNSSLIHDICQFRDGSYSSAIETNDFDFNSVSNDIIENLLHVTLLLPSSQAKKLLGIILLCIDRNMSHFSDKEMVTNFSRIVTISSKSHVLTSTVISFFSYLC</sequence>
<evidence type="ECO:0000313" key="1">
    <source>
        <dbReference type="EMBL" id="KAJ9088438.1"/>
    </source>
</evidence>
<comment type="caution">
    <text evidence="1">The sequence shown here is derived from an EMBL/GenBank/DDBJ whole genome shotgun (WGS) entry which is preliminary data.</text>
</comment>
<evidence type="ECO:0000313" key="2">
    <source>
        <dbReference type="Proteomes" id="UP001165960"/>
    </source>
</evidence>
<reference evidence="1" key="1">
    <citation type="submission" date="2022-04" db="EMBL/GenBank/DDBJ databases">
        <title>Genome of the entomopathogenic fungus Entomophthora muscae.</title>
        <authorList>
            <person name="Elya C."/>
            <person name="Lovett B.R."/>
            <person name="Lee E."/>
            <person name="Macias A.M."/>
            <person name="Hajek A.E."/>
            <person name="De Bivort B.L."/>
            <person name="Kasson M.T."/>
            <person name="De Fine Licht H.H."/>
            <person name="Stajich J.E."/>
        </authorList>
    </citation>
    <scope>NUCLEOTIDE SEQUENCE</scope>
    <source>
        <strain evidence="1">Berkeley</strain>
    </source>
</reference>
<name>A0ACC2UNQ1_9FUNG</name>
<proteinExistence type="predicted"/>
<organism evidence="1 2">
    <name type="scientific">Entomophthora muscae</name>
    <dbReference type="NCBI Taxonomy" id="34485"/>
    <lineage>
        <taxon>Eukaryota</taxon>
        <taxon>Fungi</taxon>
        <taxon>Fungi incertae sedis</taxon>
        <taxon>Zoopagomycota</taxon>
        <taxon>Entomophthoromycotina</taxon>
        <taxon>Entomophthoromycetes</taxon>
        <taxon>Entomophthorales</taxon>
        <taxon>Entomophthoraceae</taxon>
        <taxon>Entomophthora</taxon>
    </lineage>
</organism>
<keyword evidence="2" id="KW-1185">Reference proteome</keyword>
<gene>
    <name evidence="1" type="ORF">DSO57_1023131</name>
</gene>
<dbReference type="Proteomes" id="UP001165960">
    <property type="component" value="Unassembled WGS sequence"/>
</dbReference>
<dbReference type="EMBL" id="QTSX02000119">
    <property type="protein sequence ID" value="KAJ9088438.1"/>
    <property type="molecule type" value="Genomic_DNA"/>
</dbReference>